<name>A0A562J0H8_9GAMM</name>
<dbReference type="NCBIfam" id="TIGR02532">
    <property type="entry name" value="IV_pilin_GFxxxE"/>
    <property type="match status" value="1"/>
</dbReference>
<keyword evidence="3" id="KW-1185">Reference proteome</keyword>
<dbReference type="InterPro" id="IPR012902">
    <property type="entry name" value="N_methyl_site"/>
</dbReference>
<keyword evidence="1" id="KW-0812">Transmembrane</keyword>
<dbReference type="SUPFAM" id="SSF54523">
    <property type="entry name" value="Pili subunits"/>
    <property type="match status" value="1"/>
</dbReference>
<dbReference type="AlphaFoldDB" id="A0A562J0H8"/>
<comment type="caution">
    <text evidence="2">The sequence shown here is derived from an EMBL/GenBank/DDBJ whole genome shotgun (WGS) entry which is preliminary data.</text>
</comment>
<proteinExistence type="predicted"/>
<evidence type="ECO:0000256" key="1">
    <source>
        <dbReference type="SAM" id="Phobius"/>
    </source>
</evidence>
<keyword evidence="1" id="KW-0472">Membrane</keyword>
<dbReference type="OrthoDB" id="6880381at2"/>
<reference evidence="2 3" key="1">
    <citation type="submission" date="2019-07" db="EMBL/GenBank/DDBJ databases">
        <title>Genomic Encyclopedia of Type Strains, Phase I: the one thousand microbial genomes (KMG-I) project.</title>
        <authorList>
            <person name="Kyrpides N."/>
        </authorList>
    </citation>
    <scope>NUCLEOTIDE SEQUENCE [LARGE SCALE GENOMIC DNA]</scope>
    <source>
        <strain evidence="2 3">DSM 375</strain>
    </source>
</reference>
<gene>
    <name evidence="2" type="ORF">LX59_01247</name>
</gene>
<dbReference type="InterPro" id="IPR045584">
    <property type="entry name" value="Pilin-like"/>
</dbReference>
<organism evidence="2 3">
    <name type="scientific">Azomonas agilis</name>
    <dbReference type="NCBI Taxonomy" id="116849"/>
    <lineage>
        <taxon>Bacteria</taxon>
        <taxon>Pseudomonadati</taxon>
        <taxon>Pseudomonadota</taxon>
        <taxon>Gammaproteobacteria</taxon>
        <taxon>Pseudomonadales</taxon>
        <taxon>Pseudomonadaceae</taxon>
        <taxon>Azomonas</taxon>
    </lineage>
</organism>
<dbReference type="Pfam" id="PF07963">
    <property type="entry name" value="N_methyl"/>
    <property type="match status" value="1"/>
</dbReference>
<dbReference type="Proteomes" id="UP000319627">
    <property type="component" value="Unassembled WGS sequence"/>
</dbReference>
<dbReference type="EMBL" id="VLKG01000003">
    <property type="protein sequence ID" value="TWH76324.1"/>
    <property type="molecule type" value="Genomic_DNA"/>
</dbReference>
<protein>
    <submittedName>
        <fullName evidence="2">Prepilin-type N-terminal cleavage/methylation domain-containing protein</fullName>
    </submittedName>
</protein>
<dbReference type="RefSeq" id="WP_144570967.1">
    <property type="nucleotide sequence ID" value="NZ_VLKG01000003.1"/>
</dbReference>
<keyword evidence="1" id="KW-1133">Transmembrane helix</keyword>
<feature type="transmembrane region" description="Helical" evidence="1">
    <location>
        <begin position="12"/>
        <end position="36"/>
    </location>
</feature>
<accession>A0A562J0H8</accession>
<evidence type="ECO:0000313" key="2">
    <source>
        <dbReference type="EMBL" id="TWH76324.1"/>
    </source>
</evidence>
<evidence type="ECO:0000313" key="3">
    <source>
        <dbReference type="Proteomes" id="UP000319627"/>
    </source>
</evidence>
<sequence>MVTKQQQGLTLIELLVVMAIVGLMAYLGTSLNASWYNSTEQKKLKHLIELGISKTKSTAIRNPGGYLGDDSAASLCLVDKVLSVQYPDCSNLHVVWSSQNEKYDLAKVLDRFSITFKGSDFKCMAFNNKGSLINNYKTCITGSLNTPLLISLSKSNISTADACKNDPLCLEVDIK</sequence>